<evidence type="ECO:0000313" key="3">
    <source>
        <dbReference type="Proteomes" id="UP000051952"/>
    </source>
</evidence>
<dbReference type="VEuPathDB" id="TriTrypDB:BSAL_37225"/>
<keyword evidence="3" id="KW-1185">Reference proteome</keyword>
<organism evidence="2 3">
    <name type="scientific">Bodo saltans</name>
    <name type="common">Flagellated protozoan</name>
    <dbReference type="NCBI Taxonomy" id="75058"/>
    <lineage>
        <taxon>Eukaryota</taxon>
        <taxon>Discoba</taxon>
        <taxon>Euglenozoa</taxon>
        <taxon>Kinetoplastea</taxon>
        <taxon>Metakinetoplastina</taxon>
        <taxon>Eubodonida</taxon>
        <taxon>Bodonidae</taxon>
        <taxon>Bodo</taxon>
    </lineage>
</organism>
<dbReference type="AlphaFoldDB" id="A0A0S4JTH6"/>
<name>A0A0S4JTH6_BODSA</name>
<protein>
    <submittedName>
        <fullName evidence="2">Uncharacterized protein</fullName>
    </submittedName>
</protein>
<sequence>MFSRPHNRSTVSYVDVSVDLAQVRTLDTFHSFLEALDGELTSVYDGKLVRAAAEPILYSSFADGDAFANELSERAFNLLQEYDASHAQATELRGAYEAMMAARPVPVKPEPKFDENGEEIPPPPKSKKVLREEAEQRKRDTEQLRAVLTVEHRETCASIKLKNVFNAKVIRVPVARN</sequence>
<gene>
    <name evidence="2" type="ORF">BSAL_37225</name>
</gene>
<evidence type="ECO:0000313" key="2">
    <source>
        <dbReference type="EMBL" id="CUG92423.1"/>
    </source>
</evidence>
<dbReference type="OMA" id="YQLACLS"/>
<evidence type="ECO:0000256" key="1">
    <source>
        <dbReference type="SAM" id="MobiDB-lite"/>
    </source>
</evidence>
<dbReference type="EMBL" id="CYKH01002042">
    <property type="protein sequence ID" value="CUG92423.1"/>
    <property type="molecule type" value="Genomic_DNA"/>
</dbReference>
<feature type="compositionally biased region" description="Basic and acidic residues" evidence="1">
    <location>
        <begin position="129"/>
        <end position="141"/>
    </location>
</feature>
<proteinExistence type="predicted"/>
<feature type="region of interest" description="Disordered" evidence="1">
    <location>
        <begin position="107"/>
        <end position="141"/>
    </location>
</feature>
<dbReference type="Proteomes" id="UP000051952">
    <property type="component" value="Unassembled WGS sequence"/>
</dbReference>
<reference evidence="3" key="1">
    <citation type="submission" date="2015-09" db="EMBL/GenBank/DDBJ databases">
        <authorList>
            <consortium name="Pathogen Informatics"/>
        </authorList>
    </citation>
    <scope>NUCLEOTIDE SEQUENCE [LARGE SCALE GENOMIC DNA]</scope>
    <source>
        <strain evidence="3">Lake Konstanz</strain>
    </source>
</reference>
<accession>A0A0S4JTH6</accession>